<dbReference type="Gene3D" id="1.10.10.10">
    <property type="entry name" value="Winged helix-like DNA-binding domain superfamily/Winged helix DNA-binding domain"/>
    <property type="match status" value="1"/>
</dbReference>
<dbReference type="PANTHER" id="PTHR30346">
    <property type="entry name" value="TRANSCRIPTIONAL DUAL REGULATOR HCAR-RELATED"/>
    <property type="match status" value="1"/>
</dbReference>
<dbReference type="InterPro" id="IPR005119">
    <property type="entry name" value="LysR_subst-bd"/>
</dbReference>
<dbReference type="Pfam" id="PF00126">
    <property type="entry name" value="HTH_1"/>
    <property type="match status" value="1"/>
</dbReference>
<evidence type="ECO:0000313" key="6">
    <source>
        <dbReference type="EMBL" id="MBB3932651.1"/>
    </source>
</evidence>
<dbReference type="GO" id="GO:0003700">
    <property type="term" value="F:DNA-binding transcription factor activity"/>
    <property type="evidence" value="ECO:0007669"/>
    <property type="project" value="InterPro"/>
</dbReference>
<dbReference type="AlphaFoldDB" id="A0A840AV28"/>
<keyword evidence="4" id="KW-0804">Transcription</keyword>
<evidence type="ECO:0000256" key="3">
    <source>
        <dbReference type="ARBA" id="ARBA00023125"/>
    </source>
</evidence>
<dbReference type="InterPro" id="IPR036388">
    <property type="entry name" value="WH-like_DNA-bd_sf"/>
</dbReference>
<dbReference type="Proteomes" id="UP000553963">
    <property type="component" value="Unassembled WGS sequence"/>
</dbReference>
<dbReference type="InterPro" id="IPR036390">
    <property type="entry name" value="WH_DNA-bd_sf"/>
</dbReference>
<organism evidence="6 7">
    <name type="scientific">Kaistia hirudinis</name>
    <dbReference type="NCBI Taxonomy" id="1293440"/>
    <lineage>
        <taxon>Bacteria</taxon>
        <taxon>Pseudomonadati</taxon>
        <taxon>Pseudomonadota</taxon>
        <taxon>Alphaproteobacteria</taxon>
        <taxon>Hyphomicrobiales</taxon>
        <taxon>Kaistiaceae</taxon>
        <taxon>Kaistia</taxon>
    </lineage>
</organism>
<sequence length="307" mass="33858">MAFKLRQLQYFVAVADTGSISGAAQQLSVSQSTVTEAVKELEADLGVVLVERSGRGMVLTRHGQLFLRRAERVLEAVADARRSLGDEAEVSGRLTIGVTALVAGYVLSDLLARFRRAHPAVDVAAMEDTSDYLEHLLINGELDVAVMIMPDRPVDPALRMEILGETPYRVWLPQGHRLAALQAVPLAEFAEEPHVMLSIDEIEETTRGFWREHGFRPRVAFRTRSVEAVRSLVGTGAGIAILPDLVYRPWSLEGDRIEARATVETLPTVKTGVVWRRGSDAGRATTDFIALSRAQRPDRRNFGFSDS</sequence>
<dbReference type="FunFam" id="1.10.10.10:FF:000001">
    <property type="entry name" value="LysR family transcriptional regulator"/>
    <property type="match status" value="1"/>
</dbReference>
<name>A0A840AV28_9HYPH</name>
<comment type="similarity">
    <text evidence="1">Belongs to the LysR transcriptional regulatory family.</text>
</comment>
<keyword evidence="2" id="KW-0805">Transcription regulation</keyword>
<dbReference type="RefSeq" id="WP_183400255.1">
    <property type="nucleotide sequence ID" value="NZ_JACIDS010000004.1"/>
</dbReference>
<reference evidence="6 7" key="1">
    <citation type="submission" date="2020-08" db="EMBL/GenBank/DDBJ databases">
        <title>Genomic Encyclopedia of Type Strains, Phase IV (KMG-IV): sequencing the most valuable type-strain genomes for metagenomic binning, comparative biology and taxonomic classification.</title>
        <authorList>
            <person name="Goeker M."/>
        </authorList>
    </citation>
    <scope>NUCLEOTIDE SEQUENCE [LARGE SCALE GENOMIC DNA]</scope>
    <source>
        <strain evidence="6 7">DSM 25966</strain>
    </source>
</reference>
<evidence type="ECO:0000256" key="2">
    <source>
        <dbReference type="ARBA" id="ARBA00023015"/>
    </source>
</evidence>
<dbReference type="InterPro" id="IPR000847">
    <property type="entry name" value="LysR_HTH_N"/>
</dbReference>
<evidence type="ECO:0000256" key="4">
    <source>
        <dbReference type="ARBA" id="ARBA00023163"/>
    </source>
</evidence>
<dbReference type="PANTHER" id="PTHR30346:SF0">
    <property type="entry name" value="HCA OPERON TRANSCRIPTIONAL ACTIVATOR HCAR"/>
    <property type="match status" value="1"/>
</dbReference>
<dbReference type="SUPFAM" id="SSF46785">
    <property type="entry name" value="Winged helix' DNA-binding domain"/>
    <property type="match status" value="1"/>
</dbReference>
<dbReference type="PRINTS" id="PR00039">
    <property type="entry name" value="HTHLYSR"/>
</dbReference>
<dbReference type="Gene3D" id="3.40.190.10">
    <property type="entry name" value="Periplasmic binding protein-like II"/>
    <property type="match status" value="2"/>
</dbReference>
<protein>
    <submittedName>
        <fullName evidence="6">Molybdate transport repressor ModE-like protein</fullName>
    </submittedName>
</protein>
<proteinExistence type="inferred from homology"/>
<comment type="caution">
    <text evidence="6">The sequence shown here is derived from an EMBL/GenBank/DDBJ whole genome shotgun (WGS) entry which is preliminary data.</text>
</comment>
<evidence type="ECO:0000256" key="1">
    <source>
        <dbReference type="ARBA" id="ARBA00009437"/>
    </source>
</evidence>
<dbReference type="PROSITE" id="PS50931">
    <property type="entry name" value="HTH_LYSR"/>
    <property type="match status" value="1"/>
</dbReference>
<keyword evidence="3" id="KW-0238">DNA-binding</keyword>
<evidence type="ECO:0000313" key="7">
    <source>
        <dbReference type="Proteomes" id="UP000553963"/>
    </source>
</evidence>
<feature type="domain" description="HTH lysR-type" evidence="5">
    <location>
        <begin position="3"/>
        <end position="60"/>
    </location>
</feature>
<evidence type="ECO:0000259" key="5">
    <source>
        <dbReference type="PROSITE" id="PS50931"/>
    </source>
</evidence>
<gene>
    <name evidence="6" type="ORF">GGR25_003709</name>
</gene>
<dbReference type="Pfam" id="PF03466">
    <property type="entry name" value="LysR_substrate"/>
    <property type="match status" value="1"/>
</dbReference>
<dbReference type="EMBL" id="JACIDS010000004">
    <property type="protein sequence ID" value="MBB3932651.1"/>
    <property type="molecule type" value="Genomic_DNA"/>
</dbReference>
<keyword evidence="7" id="KW-1185">Reference proteome</keyword>
<dbReference type="GO" id="GO:0003677">
    <property type="term" value="F:DNA binding"/>
    <property type="evidence" value="ECO:0007669"/>
    <property type="project" value="UniProtKB-KW"/>
</dbReference>
<accession>A0A840AV28</accession>
<dbReference type="SUPFAM" id="SSF53850">
    <property type="entry name" value="Periplasmic binding protein-like II"/>
    <property type="match status" value="1"/>
</dbReference>
<dbReference type="GO" id="GO:0032993">
    <property type="term" value="C:protein-DNA complex"/>
    <property type="evidence" value="ECO:0007669"/>
    <property type="project" value="TreeGrafter"/>
</dbReference>